<dbReference type="EMBL" id="CP002580">
    <property type="protein sequence ID" value="AJK46200.1"/>
    <property type="molecule type" value="Genomic_DNA"/>
</dbReference>
<organism evidence="1 2">
    <name type="scientific">Burkholderia plantarii</name>
    <dbReference type="NCBI Taxonomy" id="41899"/>
    <lineage>
        <taxon>Bacteria</taxon>
        <taxon>Pseudomonadati</taxon>
        <taxon>Pseudomonadota</taxon>
        <taxon>Betaproteobacteria</taxon>
        <taxon>Burkholderiales</taxon>
        <taxon>Burkholderiaceae</taxon>
        <taxon>Burkholderia</taxon>
    </lineage>
</organism>
<evidence type="ECO:0000313" key="1">
    <source>
        <dbReference type="EMBL" id="AJK46200.1"/>
    </source>
</evidence>
<sequence length="174" mass="19211">MSDAIDEAQVRRLFMLLHGMYGNSVLDKYRTGQADESGEDVGMATARSVWLNGLREFTPEVLMRALAKCADKHKTFPPTLPEYRDLCKSVAPRQWCATETVPRLDVSEALRSEQVECARHAIAETRLRRQGVLRTNAGIRGLHVLIAKAVGYAGGDEAAALRRLDASLSTDGVR</sequence>
<dbReference type="KEGG" id="bgp:BGL_1c16910"/>
<keyword evidence="2" id="KW-1185">Reference proteome</keyword>
<reference evidence="2" key="1">
    <citation type="submission" date="2011-03" db="EMBL/GenBank/DDBJ databases">
        <authorList>
            <person name="Voget S."/>
            <person name="Streit W.R."/>
            <person name="Jaeger K.E."/>
            <person name="Daniel R."/>
        </authorList>
    </citation>
    <scope>NUCLEOTIDE SEQUENCE [LARGE SCALE GENOMIC DNA]</scope>
    <source>
        <strain evidence="2">PG1</strain>
    </source>
</reference>
<protein>
    <submittedName>
        <fullName evidence="1">Uncharacterized protein</fullName>
    </submittedName>
</protein>
<dbReference type="RefSeq" id="WP_123863470.1">
    <property type="nucleotide sequence ID" value="NZ_CP002580.1"/>
</dbReference>
<gene>
    <name evidence="1" type="ORF">BGL_1c16910</name>
</gene>
<accession>A0A0B6RYQ0</accession>
<reference evidence="1 2" key="2">
    <citation type="journal article" date="2016" name="Appl. Microbiol. Biotechnol.">
        <title>Mutations improving production and secretion of extracellular lipase by Burkholderia glumae PG1.</title>
        <authorList>
            <person name="Knapp A."/>
            <person name="Voget S."/>
            <person name="Gao R."/>
            <person name="Zaburannyi N."/>
            <person name="Krysciak D."/>
            <person name="Breuer M."/>
            <person name="Hauer B."/>
            <person name="Streit W.R."/>
            <person name="Muller R."/>
            <person name="Daniel R."/>
            <person name="Jaeger K.E."/>
        </authorList>
    </citation>
    <scope>NUCLEOTIDE SEQUENCE [LARGE SCALE GENOMIC DNA]</scope>
    <source>
        <strain evidence="1 2">PG1</strain>
    </source>
</reference>
<dbReference type="AlphaFoldDB" id="A0A0B6RYQ0"/>
<proteinExistence type="predicted"/>
<dbReference type="HOGENOM" id="CLU_1537189_0_0_4"/>
<name>A0A0B6RYQ0_BURPL</name>
<dbReference type="Proteomes" id="UP000031838">
    <property type="component" value="Chromosome 1"/>
</dbReference>
<evidence type="ECO:0000313" key="2">
    <source>
        <dbReference type="Proteomes" id="UP000031838"/>
    </source>
</evidence>